<comment type="caution">
    <text evidence="2">The sequence shown here is derived from an EMBL/GenBank/DDBJ whole genome shotgun (WGS) entry which is preliminary data.</text>
</comment>
<dbReference type="Proteomes" id="UP000011560">
    <property type="component" value="Unassembled WGS sequence"/>
</dbReference>
<accession>M0BSU1</accession>
<evidence type="ECO:0000313" key="3">
    <source>
        <dbReference type="Proteomes" id="UP000011560"/>
    </source>
</evidence>
<dbReference type="PANTHER" id="PTHR30411">
    <property type="entry name" value="CYTOPLASMIC PROTEIN"/>
    <property type="match status" value="1"/>
</dbReference>
<dbReference type="InterPro" id="IPR036754">
    <property type="entry name" value="YbaK/aa-tRNA-synt-asso_dom_sf"/>
</dbReference>
<dbReference type="GO" id="GO:0002161">
    <property type="term" value="F:aminoacyl-tRNA deacylase activity"/>
    <property type="evidence" value="ECO:0007669"/>
    <property type="project" value="InterPro"/>
</dbReference>
<sequence length="160" mass="16723">MHERAESFRECAKRTYDLDPDVVEFPDGTKTAADAAAAIGCTEAQIASSLVFDVDGVLVVCITSGANNVDETALGDYFESPASSVEMADPDRIREAIGWVIGGVPPICHDTAVPIVMDRSLLGYGTVWAAAGTPSAVFSIDPKRLQSLTDAASIDVTGGT</sequence>
<protein>
    <recommendedName>
        <fullName evidence="1">YbaK/aminoacyl-tRNA synthetase-associated domain-containing protein</fullName>
    </recommendedName>
</protein>
<dbReference type="Pfam" id="PF04073">
    <property type="entry name" value="tRNA_edit"/>
    <property type="match status" value="1"/>
</dbReference>
<name>M0BSU1_9EURY</name>
<dbReference type="InterPro" id="IPR007214">
    <property type="entry name" value="YbaK/aa-tRNA-synth-assoc-dom"/>
</dbReference>
<dbReference type="STRING" id="1227490.C479_01051"/>
<dbReference type="PANTHER" id="PTHR30411:SF1">
    <property type="entry name" value="CYTOPLASMIC PROTEIN"/>
    <property type="match status" value="1"/>
</dbReference>
<dbReference type="SUPFAM" id="SSF55826">
    <property type="entry name" value="YbaK/ProRS associated domain"/>
    <property type="match status" value="1"/>
</dbReference>
<dbReference type="Gene3D" id="3.90.960.10">
    <property type="entry name" value="YbaK/aminoacyl-tRNA synthetase-associated domain"/>
    <property type="match status" value="1"/>
</dbReference>
<dbReference type="OrthoDB" id="27691at2157"/>
<dbReference type="RefSeq" id="WP_007696530.1">
    <property type="nucleotide sequence ID" value="NZ_AOIQ01000005.1"/>
</dbReference>
<feature type="domain" description="YbaK/aminoacyl-tRNA synthetase-associated" evidence="1">
    <location>
        <begin position="28"/>
        <end position="147"/>
    </location>
</feature>
<evidence type="ECO:0000259" key="1">
    <source>
        <dbReference type="Pfam" id="PF04073"/>
    </source>
</evidence>
<organism evidence="2 3">
    <name type="scientific">Halovivax asiaticus JCM 14624</name>
    <dbReference type="NCBI Taxonomy" id="1227490"/>
    <lineage>
        <taxon>Archaea</taxon>
        <taxon>Methanobacteriati</taxon>
        <taxon>Methanobacteriota</taxon>
        <taxon>Stenosarchaea group</taxon>
        <taxon>Halobacteria</taxon>
        <taxon>Halobacteriales</taxon>
        <taxon>Natrialbaceae</taxon>
        <taxon>Halovivax</taxon>
    </lineage>
</organism>
<dbReference type="CDD" id="cd04333">
    <property type="entry name" value="ProX_deacylase"/>
    <property type="match status" value="1"/>
</dbReference>
<evidence type="ECO:0000313" key="2">
    <source>
        <dbReference type="EMBL" id="ELZ13995.1"/>
    </source>
</evidence>
<dbReference type="AlphaFoldDB" id="M0BSU1"/>
<reference evidence="2 3" key="1">
    <citation type="journal article" date="2014" name="PLoS Genet.">
        <title>Phylogenetically driven sequencing of extremely halophilic archaea reveals strategies for static and dynamic osmo-response.</title>
        <authorList>
            <person name="Becker E.A."/>
            <person name="Seitzer P.M."/>
            <person name="Tritt A."/>
            <person name="Larsen D."/>
            <person name="Krusor M."/>
            <person name="Yao A.I."/>
            <person name="Wu D."/>
            <person name="Madern D."/>
            <person name="Eisen J.A."/>
            <person name="Darling A.E."/>
            <person name="Facciotti M.T."/>
        </authorList>
    </citation>
    <scope>NUCLEOTIDE SEQUENCE [LARGE SCALE GENOMIC DNA]</scope>
    <source>
        <strain evidence="2 3">JCM 14624</strain>
    </source>
</reference>
<keyword evidence="3" id="KW-1185">Reference proteome</keyword>
<proteinExistence type="predicted"/>
<dbReference type="EMBL" id="AOIQ01000005">
    <property type="protein sequence ID" value="ELZ13995.1"/>
    <property type="molecule type" value="Genomic_DNA"/>
</dbReference>
<gene>
    <name evidence="2" type="ORF">C479_01051</name>
</gene>